<dbReference type="Pfam" id="PF13181">
    <property type="entry name" value="TPR_8"/>
    <property type="match status" value="2"/>
</dbReference>
<dbReference type="Gene3D" id="1.25.40.10">
    <property type="entry name" value="Tetratricopeptide repeat domain"/>
    <property type="match status" value="3"/>
</dbReference>
<dbReference type="InterPro" id="IPR050498">
    <property type="entry name" value="Ycf3"/>
</dbReference>
<dbReference type="Pfam" id="PF13174">
    <property type="entry name" value="TPR_6"/>
    <property type="match status" value="1"/>
</dbReference>
<evidence type="ECO:0000313" key="4">
    <source>
        <dbReference type="EMBL" id="SFF48202.1"/>
    </source>
</evidence>
<feature type="repeat" description="TPR" evidence="3">
    <location>
        <begin position="36"/>
        <end position="69"/>
    </location>
</feature>
<dbReference type="Pfam" id="PF13432">
    <property type="entry name" value="TPR_16"/>
    <property type="match status" value="1"/>
</dbReference>
<dbReference type="PANTHER" id="PTHR44858:SF1">
    <property type="entry name" value="UDP-N-ACETYLGLUCOSAMINE--PEPTIDE N-ACETYLGLUCOSAMINYLTRANSFERASE SPINDLY-RELATED"/>
    <property type="match status" value="1"/>
</dbReference>
<dbReference type="PROSITE" id="PS50005">
    <property type="entry name" value="TPR"/>
    <property type="match status" value="3"/>
</dbReference>
<sequence length="454" mass="52331">MIVIYYNLFTMKKILLYIVILAGIGLTAKAQDPHKGLAHYVDGMNYQKTGQHQRAIDEFNKALRSEPSNYRYLHAKAVSEFKIRDNESSINSLNSLLKLKDDFAPAYVLLAQIYYQQGDYNKAAEFYDKAAMHEPNPADKYKYKMMVTNKYIKDGNMKIAYEKAKELKAISPKDLKANYYFARLANKVKKYGEARDAILDVEPAIKSMQPKDNAKYYFELGYAHYYLEEYEKSKAAFDKTVGTKYAQAAEKFSPKYFYRIAIAYYKFHENETSKKYLDLAEKIQKELPELHVLRAQLSKRMTNKTANQSTITHYENAVKTQADPARRESIYEKIAELYLESENYEGCLRTSEEALRLNKSDSKALLNKINALYKLNRLKEAVETAQEALKQKMEPAIAADISFLLGLSAKKLGDKNIAKQAFTQLQRTTLRDAAELELKSMGEMKEDDEEMSDE</sequence>
<dbReference type="Proteomes" id="UP000199513">
    <property type="component" value="Unassembled WGS sequence"/>
</dbReference>
<keyword evidence="2 3" id="KW-0802">TPR repeat</keyword>
<dbReference type="PANTHER" id="PTHR44858">
    <property type="entry name" value="TETRATRICOPEPTIDE REPEAT PROTEIN 6"/>
    <property type="match status" value="1"/>
</dbReference>
<evidence type="ECO:0000256" key="3">
    <source>
        <dbReference type="PROSITE-ProRule" id="PRU00339"/>
    </source>
</evidence>
<dbReference type="InterPro" id="IPR011990">
    <property type="entry name" value="TPR-like_helical_dom_sf"/>
</dbReference>
<organism evidence="4 5">
    <name type="scientific">Thermoflexibacter ruber</name>
    <dbReference type="NCBI Taxonomy" id="1003"/>
    <lineage>
        <taxon>Bacteria</taxon>
        <taxon>Pseudomonadati</taxon>
        <taxon>Bacteroidota</taxon>
        <taxon>Cytophagia</taxon>
        <taxon>Cytophagales</taxon>
        <taxon>Thermoflexibacteraceae</taxon>
        <taxon>Thermoflexibacter</taxon>
    </lineage>
</organism>
<reference evidence="5" key="1">
    <citation type="submission" date="2016-10" db="EMBL/GenBank/DDBJ databases">
        <authorList>
            <person name="Varghese N."/>
            <person name="Submissions S."/>
        </authorList>
    </citation>
    <scope>NUCLEOTIDE SEQUENCE [LARGE SCALE GENOMIC DNA]</scope>
    <source>
        <strain>GEY</strain>
        <strain evidence="5">DSM 9560</strain>
    </source>
</reference>
<keyword evidence="5" id="KW-1185">Reference proteome</keyword>
<feature type="repeat" description="TPR" evidence="3">
    <location>
        <begin position="328"/>
        <end position="361"/>
    </location>
</feature>
<evidence type="ECO:0000256" key="1">
    <source>
        <dbReference type="ARBA" id="ARBA00022737"/>
    </source>
</evidence>
<protein>
    <submittedName>
        <fullName evidence="4">Tetratricopeptide repeat-containing protein</fullName>
    </submittedName>
</protein>
<keyword evidence="1" id="KW-0677">Repeat</keyword>
<accession>A0A1I2J0D0</accession>
<dbReference type="EMBL" id="FONY01000040">
    <property type="protein sequence ID" value="SFF48202.1"/>
    <property type="molecule type" value="Genomic_DNA"/>
</dbReference>
<dbReference type="STRING" id="1003.SAMN04488541_104014"/>
<dbReference type="InterPro" id="IPR019734">
    <property type="entry name" value="TPR_rpt"/>
</dbReference>
<dbReference type="AlphaFoldDB" id="A0A1I2J0D0"/>
<evidence type="ECO:0000256" key="2">
    <source>
        <dbReference type="ARBA" id="ARBA00022803"/>
    </source>
</evidence>
<name>A0A1I2J0D0_9BACT</name>
<proteinExistence type="predicted"/>
<dbReference type="PROSITE" id="PS50293">
    <property type="entry name" value="TPR_REGION"/>
    <property type="match status" value="1"/>
</dbReference>
<dbReference type="Pfam" id="PF07719">
    <property type="entry name" value="TPR_2"/>
    <property type="match status" value="1"/>
</dbReference>
<evidence type="ECO:0000313" key="5">
    <source>
        <dbReference type="Proteomes" id="UP000199513"/>
    </source>
</evidence>
<dbReference type="SMART" id="SM00028">
    <property type="entry name" value="TPR"/>
    <property type="match status" value="8"/>
</dbReference>
<dbReference type="SUPFAM" id="SSF48452">
    <property type="entry name" value="TPR-like"/>
    <property type="match status" value="2"/>
</dbReference>
<gene>
    <name evidence="4" type="ORF">SAMN04488541_104014</name>
</gene>
<feature type="repeat" description="TPR" evidence="3">
    <location>
        <begin position="104"/>
        <end position="137"/>
    </location>
</feature>
<dbReference type="InterPro" id="IPR013105">
    <property type="entry name" value="TPR_2"/>
</dbReference>